<keyword evidence="4" id="KW-1185">Reference proteome</keyword>
<dbReference type="Proteomes" id="UP001210211">
    <property type="component" value="Unassembled WGS sequence"/>
</dbReference>
<sequence length="88" mass="9801">MEKRSHLLTVFAMFLMLSYLLPLSAVPLSRDLALKTQNLSATEIPNQATTTKEGQNLGEEMARMDAEINDYPSPHPNPRHDPTRPPSG</sequence>
<comment type="caution">
    <text evidence="3">The sequence shown here is derived from an EMBL/GenBank/DDBJ whole genome shotgun (WGS) entry which is preliminary data.</text>
</comment>
<proteinExistence type="predicted"/>
<feature type="region of interest" description="Disordered" evidence="1">
    <location>
        <begin position="41"/>
        <end position="88"/>
    </location>
</feature>
<feature type="chain" id="PRO_5042129598" evidence="2">
    <location>
        <begin position="26"/>
        <end position="88"/>
    </location>
</feature>
<accession>A0AAD5ZQ68</accession>
<evidence type="ECO:0000256" key="1">
    <source>
        <dbReference type="SAM" id="MobiDB-lite"/>
    </source>
</evidence>
<feature type="compositionally biased region" description="Polar residues" evidence="1">
    <location>
        <begin position="41"/>
        <end position="54"/>
    </location>
</feature>
<protein>
    <submittedName>
        <fullName evidence="3">Uncharacterized protein</fullName>
    </submittedName>
</protein>
<reference evidence="3 4" key="1">
    <citation type="journal article" date="2022" name="Cell">
        <title>Repeat-based holocentromeres influence genome architecture and karyotype evolution.</title>
        <authorList>
            <person name="Hofstatter P.G."/>
            <person name="Thangavel G."/>
            <person name="Lux T."/>
            <person name="Neumann P."/>
            <person name="Vondrak T."/>
            <person name="Novak P."/>
            <person name="Zhang M."/>
            <person name="Costa L."/>
            <person name="Castellani M."/>
            <person name="Scott A."/>
            <person name="Toegelov H."/>
            <person name="Fuchs J."/>
            <person name="Mata-Sucre Y."/>
            <person name="Dias Y."/>
            <person name="Vanzela A.L.L."/>
            <person name="Huettel B."/>
            <person name="Almeida C.C.S."/>
            <person name="Simkova H."/>
            <person name="Souza G."/>
            <person name="Pedrosa-Harand A."/>
            <person name="Macas J."/>
            <person name="Mayer K.F.X."/>
            <person name="Houben A."/>
            <person name="Marques A."/>
        </authorList>
    </citation>
    <scope>NUCLEOTIDE SEQUENCE [LARGE SCALE GENOMIC DNA]</scope>
    <source>
        <strain evidence="3">RhyTen1mFocal</strain>
    </source>
</reference>
<dbReference type="EMBL" id="JAMRDG010000001">
    <property type="protein sequence ID" value="KAJ3702007.1"/>
    <property type="molecule type" value="Genomic_DNA"/>
</dbReference>
<evidence type="ECO:0000313" key="4">
    <source>
        <dbReference type="Proteomes" id="UP001210211"/>
    </source>
</evidence>
<dbReference type="PANTHER" id="PTHR33474:SF28">
    <property type="entry name" value="OS01G0815400 PROTEIN"/>
    <property type="match status" value="1"/>
</dbReference>
<name>A0AAD5ZQ68_9POAL</name>
<evidence type="ECO:0000313" key="3">
    <source>
        <dbReference type="EMBL" id="KAJ3702007.1"/>
    </source>
</evidence>
<dbReference type="AlphaFoldDB" id="A0AAD5ZQ68"/>
<feature type="signal peptide" evidence="2">
    <location>
        <begin position="1"/>
        <end position="25"/>
    </location>
</feature>
<feature type="compositionally biased region" description="Basic and acidic residues" evidence="1">
    <location>
        <begin position="78"/>
        <end position="88"/>
    </location>
</feature>
<organism evidence="3 4">
    <name type="scientific">Rhynchospora tenuis</name>
    <dbReference type="NCBI Taxonomy" id="198213"/>
    <lineage>
        <taxon>Eukaryota</taxon>
        <taxon>Viridiplantae</taxon>
        <taxon>Streptophyta</taxon>
        <taxon>Embryophyta</taxon>
        <taxon>Tracheophyta</taxon>
        <taxon>Spermatophyta</taxon>
        <taxon>Magnoliopsida</taxon>
        <taxon>Liliopsida</taxon>
        <taxon>Poales</taxon>
        <taxon>Cyperaceae</taxon>
        <taxon>Cyperoideae</taxon>
        <taxon>Rhynchosporeae</taxon>
        <taxon>Rhynchospora</taxon>
    </lineage>
</organism>
<keyword evidence="2" id="KW-0732">Signal</keyword>
<dbReference type="PANTHER" id="PTHR33474">
    <property type="entry name" value="TRANSMEMBRANE PROTEIN"/>
    <property type="match status" value="1"/>
</dbReference>
<evidence type="ECO:0000256" key="2">
    <source>
        <dbReference type="SAM" id="SignalP"/>
    </source>
</evidence>
<gene>
    <name evidence="3" type="ORF">LUZ61_005712</name>
</gene>